<evidence type="ECO:0000313" key="2">
    <source>
        <dbReference type="Proteomes" id="UP000245207"/>
    </source>
</evidence>
<accession>A0A2U1P717</accession>
<proteinExistence type="predicted"/>
<dbReference type="Proteomes" id="UP000245207">
    <property type="component" value="Unassembled WGS sequence"/>
</dbReference>
<name>A0A2U1P717_ARTAN</name>
<dbReference type="EMBL" id="PKPP01001577">
    <property type="protein sequence ID" value="PWA81534.1"/>
    <property type="molecule type" value="Genomic_DNA"/>
</dbReference>
<protein>
    <submittedName>
        <fullName evidence="1">F-box domain, cyclin-like protein</fullName>
    </submittedName>
</protein>
<dbReference type="SUPFAM" id="SSF81383">
    <property type="entry name" value="F-box domain"/>
    <property type="match status" value="1"/>
</dbReference>
<dbReference type="OrthoDB" id="1498438at2759"/>
<dbReference type="AlphaFoldDB" id="A0A2U1P717"/>
<gene>
    <name evidence="1" type="ORF">CTI12_AA185970</name>
</gene>
<dbReference type="CDD" id="cd09917">
    <property type="entry name" value="F-box_SF"/>
    <property type="match status" value="1"/>
</dbReference>
<sequence length="231" mass="26393">MAELTSLPPEILSIILVMVAISSEGAKDIVKISATCKEFYKLAKQSCVLKVVKFQSFTFTPNYRRHRNPRGLLLQCARYGNLDALCIIGKALVKRDSRFWDMVLFCEDPVCEINGSLINPLEYARLVVKIFIRYGRCEDISKILWPLRDYMMAANAELADYRALGTCRALSKMCSYEQRRFGIIAFFTKLAKKLNRAPLNDYLAEVMPPHNAAHRIEVIKIFDKLFPAISD</sequence>
<reference evidence="1 2" key="1">
    <citation type="journal article" date="2018" name="Mol. Plant">
        <title>The genome of Artemisia annua provides insight into the evolution of Asteraceae family and artemisinin biosynthesis.</title>
        <authorList>
            <person name="Shen Q."/>
            <person name="Zhang L."/>
            <person name="Liao Z."/>
            <person name="Wang S."/>
            <person name="Yan T."/>
            <person name="Shi P."/>
            <person name="Liu M."/>
            <person name="Fu X."/>
            <person name="Pan Q."/>
            <person name="Wang Y."/>
            <person name="Lv Z."/>
            <person name="Lu X."/>
            <person name="Zhang F."/>
            <person name="Jiang W."/>
            <person name="Ma Y."/>
            <person name="Chen M."/>
            <person name="Hao X."/>
            <person name="Li L."/>
            <person name="Tang Y."/>
            <person name="Lv G."/>
            <person name="Zhou Y."/>
            <person name="Sun X."/>
            <person name="Brodelius P.E."/>
            <person name="Rose J.K.C."/>
            <person name="Tang K."/>
        </authorList>
    </citation>
    <scope>NUCLEOTIDE SEQUENCE [LARGE SCALE GENOMIC DNA]</scope>
    <source>
        <strain evidence="2">cv. Huhao1</strain>
        <tissue evidence="1">Leaf</tissue>
    </source>
</reference>
<organism evidence="1 2">
    <name type="scientific">Artemisia annua</name>
    <name type="common">Sweet wormwood</name>
    <dbReference type="NCBI Taxonomy" id="35608"/>
    <lineage>
        <taxon>Eukaryota</taxon>
        <taxon>Viridiplantae</taxon>
        <taxon>Streptophyta</taxon>
        <taxon>Embryophyta</taxon>
        <taxon>Tracheophyta</taxon>
        <taxon>Spermatophyta</taxon>
        <taxon>Magnoliopsida</taxon>
        <taxon>eudicotyledons</taxon>
        <taxon>Gunneridae</taxon>
        <taxon>Pentapetalae</taxon>
        <taxon>asterids</taxon>
        <taxon>campanulids</taxon>
        <taxon>Asterales</taxon>
        <taxon>Asteraceae</taxon>
        <taxon>Asteroideae</taxon>
        <taxon>Anthemideae</taxon>
        <taxon>Artemisiinae</taxon>
        <taxon>Artemisia</taxon>
    </lineage>
</organism>
<dbReference type="InterPro" id="IPR036047">
    <property type="entry name" value="F-box-like_dom_sf"/>
</dbReference>
<comment type="caution">
    <text evidence="1">The sequence shown here is derived from an EMBL/GenBank/DDBJ whole genome shotgun (WGS) entry which is preliminary data.</text>
</comment>
<keyword evidence="2" id="KW-1185">Reference proteome</keyword>
<evidence type="ECO:0000313" key="1">
    <source>
        <dbReference type="EMBL" id="PWA81534.1"/>
    </source>
</evidence>